<evidence type="ECO:0000313" key="3">
    <source>
        <dbReference type="Proteomes" id="UP001172083"/>
    </source>
</evidence>
<dbReference type="InterPro" id="IPR022134">
    <property type="entry name" value="DUF3667"/>
</dbReference>
<organism evidence="2 3">
    <name type="scientific">Agaribacillus aureus</name>
    <dbReference type="NCBI Taxonomy" id="3051825"/>
    <lineage>
        <taxon>Bacteria</taxon>
        <taxon>Pseudomonadati</taxon>
        <taxon>Bacteroidota</taxon>
        <taxon>Cytophagia</taxon>
        <taxon>Cytophagales</taxon>
        <taxon>Splendidivirgaceae</taxon>
        <taxon>Agaribacillus</taxon>
    </lineage>
</organism>
<dbReference type="Pfam" id="PF12412">
    <property type="entry name" value="DUF3667"/>
    <property type="match status" value="1"/>
</dbReference>
<keyword evidence="1" id="KW-1133">Transmembrane helix</keyword>
<evidence type="ECO:0000256" key="1">
    <source>
        <dbReference type="SAM" id="Phobius"/>
    </source>
</evidence>
<sequence length="238" mass="27293">MKCANCNYPINGKYCANCGRPIQVTRIDGKYVIKEIGDVLSFKKGILFTIKELLIRPGRNIKAFILEDRHRLVKPVIFVIFCSFIYTILQQLLHFEDGYINYSSDSQVSTTIAIIEWIQENYGYANILIAVFVALWIKILFRKYDYNFFEILILTFFVFGIIMVISSLFGVMDTLTDLGLFYIGGLISFIYVSWAIGQFFDGRKVFNYFKGFLSYTLGLLSATITAVLLGTLIDLIWG</sequence>
<name>A0ABT8LBI5_9BACT</name>
<feature type="transmembrane region" description="Helical" evidence="1">
    <location>
        <begin position="72"/>
        <end position="89"/>
    </location>
</feature>
<dbReference type="RefSeq" id="WP_346760488.1">
    <property type="nucleotide sequence ID" value="NZ_JAUJEB010000006.1"/>
</dbReference>
<dbReference type="EMBL" id="JAUJEB010000006">
    <property type="protein sequence ID" value="MDN5215149.1"/>
    <property type="molecule type" value="Genomic_DNA"/>
</dbReference>
<feature type="transmembrane region" description="Helical" evidence="1">
    <location>
        <begin position="178"/>
        <end position="200"/>
    </location>
</feature>
<keyword evidence="1" id="KW-0472">Membrane</keyword>
<dbReference type="Proteomes" id="UP001172083">
    <property type="component" value="Unassembled WGS sequence"/>
</dbReference>
<protein>
    <submittedName>
        <fullName evidence="2">DUF3667 domain-containing protein</fullName>
    </submittedName>
</protein>
<gene>
    <name evidence="2" type="ORF">QQ020_23925</name>
</gene>
<accession>A0ABT8LBI5</accession>
<proteinExistence type="predicted"/>
<evidence type="ECO:0000313" key="2">
    <source>
        <dbReference type="EMBL" id="MDN5215149.1"/>
    </source>
</evidence>
<feature type="transmembrane region" description="Helical" evidence="1">
    <location>
        <begin position="122"/>
        <end position="141"/>
    </location>
</feature>
<reference evidence="2" key="1">
    <citation type="submission" date="2023-06" db="EMBL/GenBank/DDBJ databases">
        <title>Genomic of Agaribacillus aureum.</title>
        <authorList>
            <person name="Wang G."/>
        </authorList>
    </citation>
    <scope>NUCLEOTIDE SEQUENCE</scope>
    <source>
        <strain evidence="2">BMA12</strain>
    </source>
</reference>
<keyword evidence="1" id="KW-0812">Transmembrane</keyword>
<feature type="transmembrane region" description="Helical" evidence="1">
    <location>
        <begin position="148"/>
        <end position="172"/>
    </location>
</feature>
<keyword evidence="3" id="KW-1185">Reference proteome</keyword>
<feature type="transmembrane region" description="Helical" evidence="1">
    <location>
        <begin position="212"/>
        <end position="237"/>
    </location>
</feature>
<comment type="caution">
    <text evidence="2">The sequence shown here is derived from an EMBL/GenBank/DDBJ whole genome shotgun (WGS) entry which is preliminary data.</text>
</comment>